<dbReference type="InterPro" id="IPR011205">
    <property type="entry name" value="UCP015417_vWA"/>
</dbReference>
<organism evidence="3 4">
    <name type="scientific">Brassica campestris</name>
    <name type="common">Field mustard</name>
    <dbReference type="NCBI Taxonomy" id="3711"/>
    <lineage>
        <taxon>Eukaryota</taxon>
        <taxon>Viridiplantae</taxon>
        <taxon>Streptophyta</taxon>
        <taxon>Embryophyta</taxon>
        <taxon>Tracheophyta</taxon>
        <taxon>Spermatophyta</taxon>
        <taxon>Magnoliopsida</taxon>
        <taxon>eudicotyledons</taxon>
        <taxon>Gunneridae</taxon>
        <taxon>Pentapetalae</taxon>
        <taxon>rosids</taxon>
        <taxon>malvids</taxon>
        <taxon>Brassicales</taxon>
        <taxon>Brassicaceae</taxon>
        <taxon>Brassiceae</taxon>
        <taxon>Brassica</taxon>
    </lineage>
</organism>
<dbReference type="SUPFAM" id="SSF53300">
    <property type="entry name" value="vWA-like"/>
    <property type="match status" value="1"/>
</dbReference>
<dbReference type="PIRSF" id="PIRSF015417">
    <property type="entry name" value="T31B5_30_vWA"/>
    <property type="match status" value="1"/>
</dbReference>
<dbReference type="InterPro" id="IPR058580">
    <property type="entry name" value="DUF2828"/>
</dbReference>
<feature type="domain" description="DUF7788" evidence="2">
    <location>
        <begin position="429"/>
        <end position="634"/>
    </location>
</feature>
<gene>
    <name evidence="3" type="ORF">BRARA_F03804</name>
</gene>
<evidence type="ECO:0000313" key="4">
    <source>
        <dbReference type="Proteomes" id="UP000264353"/>
    </source>
</evidence>
<dbReference type="Pfam" id="PF25043">
    <property type="entry name" value="DUF7788"/>
    <property type="match status" value="1"/>
</dbReference>
<protein>
    <recommendedName>
        <fullName evidence="5">DUF2828 domain-containing protein</fullName>
    </recommendedName>
</protein>
<dbReference type="Gene3D" id="3.40.50.410">
    <property type="entry name" value="von Willebrand factor, type A domain"/>
    <property type="match status" value="1"/>
</dbReference>
<dbReference type="InterPro" id="IPR056690">
    <property type="entry name" value="DUF7788"/>
</dbReference>
<accession>A0A397Z6S9</accession>
<sequence length="652" mass="74350">MASSTTALLGPPSVVAAVDTPIMKPVTTPVSTDQNLISKTAALALEERPPMGLTENLSPTFLSSGSPCLDFFFHIVPDTPPNDLVQRLAVSWSHDPLTTLKLVCHLRGVRGTGKSDKEGFYTAALWLYENHPKTLALNLPSLVEFGYFKDLPEILHRILEGPQEVEVEERGTKRVWRKRNQSQFKRTRETRSKVLEDRILEDAEELGAHVDKTKARALRKHREFEKAKKALERYNSDANYRLLFDCIADLFSGLLKTDLECMNANELYKISLAAKWCPSVDSSYDKTTLICEAIARKMFSRDEYEGVEESHYAYRIRDRLRKQVLVPLRKALALPEVSMSAKEWNHLKYNRVASVAMTNYKTLFEKHDSERFREFLEDVKSGKKKMAAGALLPHEIISQLSEDEVGAEVAELQWARMVEDVAKKGKMKNSLAVCDVSGSMEGVPMEVCVALGLLVSELNEEPWKGKVITFSENPQLHIVTGSSLREKTEFVREMDWGMNTDFQKVFDRILEVAVENNLTNDQMIKRLFVFSDMEFDNAVQTEECSDYYSFPYEERLKIVKEQSKKKWETDYEVVQRKYKENGFENVPEIVFWNLRDSSATPVAAKQKGVALVSGFSKNLLNLFLEEGGIVNPEDVMWLAIKGEEYKKLVVHD</sequence>
<evidence type="ECO:0000313" key="3">
    <source>
        <dbReference type="EMBL" id="RID60668.1"/>
    </source>
</evidence>
<reference evidence="3 4" key="1">
    <citation type="submission" date="2018-06" db="EMBL/GenBank/DDBJ databases">
        <title>WGS assembly of Brassica rapa FPsc.</title>
        <authorList>
            <person name="Bowman J."/>
            <person name="Kohchi T."/>
            <person name="Yamato K."/>
            <person name="Jenkins J."/>
            <person name="Shu S."/>
            <person name="Ishizaki K."/>
            <person name="Yamaoka S."/>
            <person name="Nishihama R."/>
            <person name="Nakamura Y."/>
            <person name="Berger F."/>
            <person name="Adam C."/>
            <person name="Aki S."/>
            <person name="Althoff F."/>
            <person name="Araki T."/>
            <person name="Arteaga-Vazquez M."/>
            <person name="Balasubrmanian S."/>
            <person name="Bauer D."/>
            <person name="Boehm C."/>
            <person name="Briginshaw L."/>
            <person name="Caballero-Perez J."/>
            <person name="Catarino B."/>
            <person name="Chen F."/>
            <person name="Chiyoda S."/>
            <person name="Chovatia M."/>
            <person name="Davies K."/>
            <person name="Delmans M."/>
            <person name="Demura T."/>
            <person name="Dierschke T."/>
            <person name="Dolan L."/>
            <person name="Dorantes-Acosta A."/>
            <person name="Eklund D."/>
            <person name="Florent S."/>
            <person name="Flores-Sandoval E."/>
            <person name="Fujiyama A."/>
            <person name="Fukuzawa H."/>
            <person name="Galik B."/>
            <person name="Grimanelli D."/>
            <person name="Grimwood J."/>
            <person name="Grossniklaus U."/>
            <person name="Hamada T."/>
            <person name="Haseloff J."/>
            <person name="Hetherington A."/>
            <person name="Higo A."/>
            <person name="Hirakawa Y."/>
            <person name="Hundley H."/>
            <person name="Ikeda Y."/>
            <person name="Inoue K."/>
            <person name="Inoue S."/>
            <person name="Ishida S."/>
            <person name="Jia Q."/>
            <person name="Kakita M."/>
            <person name="Kanazawa T."/>
            <person name="Kawai Y."/>
            <person name="Kawashima T."/>
            <person name="Kennedy M."/>
            <person name="Kinose K."/>
            <person name="Kinoshita T."/>
            <person name="Kohara Y."/>
            <person name="Koide E."/>
            <person name="Komatsu K."/>
            <person name="Kopischke S."/>
            <person name="Kubo M."/>
            <person name="Kyozuka J."/>
            <person name="Lagercrantz U."/>
            <person name="Lin S."/>
            <person name="Lindquist E."/>
            <person name="Lipzen A."/>
            <person name="Lu C."/>
            <person name="Luna E."/>
            <person name="Martienssen R."/>
            <person name="Minamino N."/>
            <person name="Mizutani M."/>
            <person name="Mizutani M."/>
            <person name="Mochizuki N."/>
            <person name="Monte I."/>
            <person name="Mosher R."/>
            <person name="Nagasaki H."/>
            <person name="Nakagami H."/>
            <person name="Naramoto S."/>
            <person name="Nishitani K."/>
            <person name="Ohtani M."/>
            <person name="Okamoto T."/>
            <person name="Okumura M."/>
            <person name="Phillips J."/>
            <person name="Pollak B."/>
            <person name="Reinders A."/>
            <person name="Roevekamp M."/>
            <person name="Sano R."/>
            <person name="Sawa S."/>
            <person name="Schmid M."/>
            <person name="Shirakawa M."/>
            <person name="Solano R."/>
            <person name="Spunde A."/>
            <person name="Suetsugu N."/>
            <person name="Sugano S."/>
            <person name="Sugiyama A."/>
            <person name="Sun R."/>
            <person name="Suzuki Y."/>
            <person name="Takenaka M."/>
            <person name="Takezawa D."/>
            <person name="Tomogane H."/>
            <person name="Tsuzuki M."/>
            <person name="Ueda T."/>
            <person name="Umeda M."/>
            <person name="Ward J."/>
            <person name="Watanabe Y."/>
            <person name="Yazaki K."/>
            <person name="Yokoyama R."/>
            <person name="Yoshitake Y."/>
            <person name="Yotsui I."/>
            <person name="Zachgo S."/>
            <person name="Schmutz J."/>
        </authorList>
    </citation>
    <scope>NUCLEOTIDE SEQUENCE [LARGE SCALE GENOMIC DNA]</scope>
    <source>
        <strain evidence="4">cv. B-3</strain>
    </source>
</reference>
<evidence type="ECO:0008006" key="5">
    <source>
        <dbReference type="Google" id="ProtNLM"/>
    </source>
</evidence>
<dbReference type="Pfam" id="PF11443">
    <property type="entry name" value="DUF2828"/>
    <property type="match status" value="1"/>
</dbReference>
<dbReference type="Proteomes" id="UP000264353">
    <property type="component" value="Chromosome A6"/>
</dbReference>
<dbReference type="PANTHER" id="PTHR31373">
    <property type="entry name" value="OS06G0652100 PROTEIN"/>
    <property type="match status" value="1"/>
</dbReference>
<dbReference type="EMBL" id="CM010633">
    <property type="protein sequence ID" value="RID60668.1"/>
    <property type="molecule type" value="Genomic_DNA"/>
</dbReference>
<evidence type="ECO:0000259" key="1">
    <source>
        <dbReference type="Pfam" id="PF11443"/>
    </source>
</evidence>
<name>A0A397Z6S9_BRACM</name>
<dbReference type="InterPro" id="IPR036465">
    <property type="entry name" value="vWFA_dom_sf"/>
</dbReference>
<feature type="domain" description="DUF2828" evidence="1">
    <location>
        <begin position="54"/>
        <end position="427"/>
    </location>
</feature>
<proteinExistence type="predicted"/>
<dbReference type="PANTHER" id="PTHR31373:SF27">
    <property type="entry name" value="TROVE DOMAIN-CONTAINING PROTEIN"/>
    <property type="match status" value="1"/>
</dbReference>
<dbReference type="AlphaFoldDB" id="A0A397Z6S9"/>
<evidence type="ECO:0000259" key="2">
    <source>
        <dbReference type="Pfam" id="PF25043"/>
    </source>
</evidence>